<sequence>MSAKGFGQPRSTKTDKLVEQAVRYCQKRNPEALDQIFDNLSVNLNKQVVAGCLTAFCDDTDICSWLCGYFAGEINCAEDNNKPCHPIIELSRTLIEAGMEPFSDFMPYPGCRIVILNADKFEALPAEIRNTVQQAFDVMENSNEHLQQVNDALLQELVVTVKE</sequence>
<reference evidence="1 2" key="1">
    <citation type="submission" date="2018-06" db="EMBL/GenBank/DDBJ databases">
        <title>Comparative genomics of Brasilonema spp. strains.</title>
        <authorList>
            <person name="Alvarenga D.O."/>
            <person name="Fiore M.F."/>
            <person name="Varani A.M."/>
        </authorList>
    </citation>
    <scope>NUCLEOTIDE SEQUENCE [LARGE SCALE GENOMIC DNA]</scope>
    <source>
        <strain evidence="1 2">CENA114</strain>
        <plasmid evidence="2">pboct1</plasmid>
    </source>
</reference>
<evidence type="ECO:0000313" key="2">
    <source>
        <dbReference type="Proteomes" id="UP000503129"/>
    </source>
</evidence>
<dbReference type="AlphaFoldDB" id="A0A856MR96"/>
<dbReference type="KEGG" id="bsen:DP114_33625"/>
<name>A0A856MR96_9CYAN</name>
<accession>A0A856MR96</accession>
<organism evidence="1 2">
    <name type="scientific">Brasilonema sennae CENA114</name>
    <dbReference type="NCBI Taxonomy" id="415709"/>
    <lineage>
        <taxon>Bacteria</taxon>
        <taxon>Bacillati</taxon>
        <taxon>Cyanobacteriota</taxon>
        <taxon>Cyanophyceae</taxon>
        <taxon>Nostocales</taxon>
        <taxon>Scytonemataceae</taxon>
        <taxon>Brasilonema</taxon>
        <taxon>Bromeliae group (in: Brasilonema)</taxon>
    </lineage>
</organism>
<dbReference type="RefSeq" id="WP_169266895.1">
    <property type="nucleotide sequence ID" value="NZ_CAWOXK010000002.1"/>
</dbReference>
<dbReference type="Proteomes" id="UP000503129">
    <property type="component" value="Plasmid pBOCT1"/>
</dbReference>
<keyword evidence="1" id="KW-0614">Plasmid</keyword>
<proteinExistence type="predicted"/>
<dbReference type="EMBL" id="CP030119">
    <property type="protein sequence ID" value="QDL12690.1"/>
    <property type="molecule type" value="Genomic_DNA"/>
</dbReference>
<gene>
    <name evidence="1" type="ORF">DP114_33625</name>
</gene>
<keyword evidence="2" id="KW-1185">Reference proteome</keyword>
<evidence type="ECO:0000313" key="1">
    <source>
        <dbReference type="EMBL" id="QDL12690.1"/>
    </source>
</evidence>
<geneLocation type="plasmid" evidence="2">
    <name>pboct1</name>
</geneLocation>
<protein>
    <submittedName>
        <fullName evidence="1">Uncharacterized protein</fullName>
    </submittedName>
</protein>